<dbReference type="Proteomes" id="UP001054889">
    <property type="component" value="Unassembled WGS sequence"/>
</dbReference>
<keyword evidence="3" id="KW-0560">Oxidoreductase</keyword>
<dbReference type="InterPro" id="IPR002401">
    <property type="entry name" value="Cyt_P450_E_grp-I"/>
</dbReference>
<proteinExistence type="inferred from homology"/>
<keyword evidence="2 3" id="KW-0349">Heme</keyword>
<evidence type="ECO:0000313" key="7">
    <source>
        <dbReference type="Proteomes" id="UP001054889"/>
    </source>
</evidence>
<dbReference type="SUPFAM" id="SSF48264">
    <property type="entry name" value="Cytochrome P450"/>
    <property type="match status" value="1"/>
</dbReference>
<dbReference type="InterPro" id="IPR036396">
    <property type="entry name" value="Cyt_P450_sf"/>
</dbReference>
<evidence type="ECO:0000256" key="1">
    <source>
        <dbReference type="ARBA" id="ARBA00010617"/>
    </source>
</evidence>
<dbReference type="GO" id="GO:0004497">
    <property type="term" value="F:monooxygenase activity"/>
    <property type="evidence" value="ECO:0007669"/>
    <property type="project" value="UniProtKB-KW"/>
</dbReference>
<comment type="caution">
    <text evidence="6">The sequence shown here is derived from an EMBL/GenBank/DDBJ whole genome shotgun (WGS) entry which is preliminary data.</text>
</comment>
<keyword evidence="4" id="KW-0472">Membrane</keyword>
<dbReference type="EMBL" id="BQKI01000001">
    <property type="protein sequence ID" value="GJM85821.1"/>
    <property type="molecule type" value="Genomic_DNA"/>
</dbReference>
<name>A0AAV5BHW8_ELECO</name>
<dbReference type="PROSITE" id="PS00086">
    <property type="entry name" value="CYTOCHROME_P450"/>
    <property type="match status" value="1"/>
</dbReference>
<evidence type="ECO:0000313" key="6">
    <source>
        <dbReference type="EMBL" id="GJM85821.1"/>
    </source>
</evidence>
<dbReference type="EMBL" id="BQKI01000001">
    <property type="protein sequence ID" value="GJM85193.1"/>
    <property type="molecule type" value="Genomic_DNA"/>
</dbReference>
<dbReference type="Gene3D" id="1.10.630.10">
    <property type="entry name" value="Cytochrome P450"/>
    <property type="match status" value="2"/>
</dbReference>
<evidence type="ECO:0000256" key="2">
    <source>
        <dbReference type="PIRSR" id="PIRSR602401-1"/>
    </source>
</evidence>
<organism evidence="6 7">
    <name type="scientific">Eleusine coracana subsp. coracana</name>
    <dbReference type="NCBI Taxonomy" id="191504"/>
    <lineage>
        <taxon>Eukaryota</taxon>
        <taxon>Viridiplantae</taxon>
        <taxon>Streptophyta</taxon>
        <taxon>Embryophyta</taxon>
        <taxon>Tracheophyta</taxon>
        <taxon>Spermatophyta</taxon>
        <taxon>Magnoliopsida</taxon>
        <taxon>Liliopsida</taxon>
        <taxon>Poales</taxon>
        <taxon>Poaceae</taxon>
        <taxon>PACMAD clade</taxon>
        <taxon>Chloridoideae</taxon>
        <taxon>Cynodonteae</taxon>
        <taxon>Eleusininae</taxon>
        <taxon>Eleusine</taxon>
    </lineage>
</organism>
<evidence type="ECO:0000313" key="5">
    <source>
        <dbReference type="EMBL" id="GJM85193.1"/>
    </source>
</evidence>
<dbReference type="GO" id="GO:0016705">
    <property type="term" value="F:oxidoreductase activity, acting on paired donors, with incorporation or reduction of molecular oxygen"/>
    <property type="evidence" value="ECO:0007669"/>
    <property type="project" value="InterPro"/>
</dbReference>
<dbReference type="Pfam" id="PF00067">
    <property type="entry name" value="p450"/>
    <property type="match status" value="2"/>
</dbReference>
<keyword evidence="2 3" id="KW-0408">Iron</keyword>
<keyword evidence="7" id="KW-1185">Reference proteome</keyword>
<keyword evidence="4" id="KW-0812">Transmembrane</keyword>
<accession>A0AAV5BHW8</accession>
<sequence length="486" mass="55101">MDVSYGLLRLYALVMAFFILLSCLSALVLAAILYAAVIQLISDAENHLPPGPWPFPVIGNVLHMSKLPHRSLARLAERYGPLMTVRLGTSLYIVASSPSTAREILQRHNASLSGRSPADAWRGGGHGDNSIFVLQPRRKWRMLRRLGAAHLFSPQRLQALQSLRQQVVCSRLLRDVLASVETGSLVSVRRVAFNAMVSLLWRAMFSNELDETAGQGLQDCVRAAMDLLMTPNVSDLFPFLADADIQGVRRRVAILIGKVYQLIDQQINHRMKSSHGFSSEHRTNDDLLDVMLNMSEQHDHSGATINRDVMRAFFTVSIIIYYCHIYYAKVEDYDIDRLPYLQAVIKETLRLHSVVPMMSYRADATVQVQGYTIPEGSNVLVNVWAIHHNADVWTEPHRFIPERFLHREVDFFGRSFHFLPFGSGRHMCLGLPLANRMLNMMLGSLLHRFDWMLPEDVDRTDVDMKEKFGLVLSIATPIQVIAKKKM</sequence>
<reference evidence="6" key="2">
    <citation type="submission" date="2021-12" db="EMBL/GenBank/DDBJ databases">
        <title>Resequencing data analysis of finger millet.</title>
        <authorList>
            <person name="Hatakeyama M."/>
            <person name="Aluri S."/>
            <person name="Balachadran M.T."/>
            <person name="Sivarajan S.R."/>
            <person name="Poveda L."/>
            <person name="Shimizu-Inatsugi R."/>
            <person name="Schlapbach R."/>
            <person name="Sreeman S.M."/>
            <person name="Shimizu K.K."/>
        </authorList>
    </citation>
    <scope>NUCLEOTIDE SEQUENCE</scope>
</reference>
<keyword evidence="4" id="KW-1133">Transmembrane helix</keyword>
<dbReference type="GO" id="GO:0005506">
    <property type="term" value="F:iron ion binding"/>
    <property type="evidence" value="ECO:0007669"/>
    <property type="project" value="InterPro"/>
</dbReference>
<dbReference type="InterPro" id="IPR017972">
    <property type="entry name" value="Cyt_P450_CS"/>
</dbReference>
<feature type="binding site" description="axial binding residue" evidence="2">
    <location>
        <position position="428"/>
    </location>
    <ligand>
        <name>heme</name>
        <dbReference type="ChEBI" id="CHEBI:30413"/>
    </ligand>
    <ligandPart>
        <name>Fe</name>
        <dbReference type="ChEBI" id="CHEBI:18248"/>
    </ligandPart>
</feature>
<keyword evidence="3" id="KW-0503">Monooxygenase</keyword>
<dbReference type="PANTHER" id="PTHR47950:SF7">
    <property type="entry name" value="OS12G0196700 PROTEIN"/>
    <property type="match status" value="1"/>
</dbReference>
<dbReference type="InterPro" id="IPR001128">
    <property type="entry name" value="Cyt_P450"/>
</dbReference>
<protein>
    <submittedName>
        <fullName evidence="6">Uncharacterized protein</fullName>
    </submittedName>
</protein>
<evidence type="ECO:0000256" key="4">
    <source>
        <dbReference type="SAM" id="Phobius"/>
    </source>
</evidence>
<dbReference type="PRINTS" id="PR00385">
    <property type="entry name" value="P450"/>
</dbReference>
<dbReference type="AlphaFoldDB" id="A0AAV5BHW8"/>
<dbReference type="GO" id="GO:0020037">
    <property type="term" value="F:heme binding"/>
    <property type="evidence" value="ECO:0007669"/>
    <property type="project" value="InterPro"/>
</dbReference>
<reference evidence="6" key="1">
    <citation type="journal article" date="2018" name="DNA Res.">
        <title>Multiple hybrid de novo genome assembly of finger millet, an orphan allotetraploid crop.</title>
        <authorList>
            <person name="Hatakeyama M."/>
            <person name="Aluri S."/>
            <person name="Balachadran M.T."/>
            <person name="Sivarajan S.R."/>
            <person name="Patrignani A."/>
            <person name="Gruter S."/>
            <person name="Poveda L."/>
            <person name="Shimizu-Inatsugi R."/>
            <person name="Baeten J."/>
            <person name="Francoijs K.J."/>
            <person name="Nataraja K.N."/>
            <person name="Reddy Y.A.N."/>
            <person name="Phadnis S."/>
            <person name="Ravikumar R.L."/>
            <person name="Schlapbach R."/>
            <person name="Sreeman S.M."/>
            <person name="Shimizu K.K."/>
        </authorList>
    </citation>
    <scope>NUCLEOTIDE SEQUENCE</scope>
</reference>
<comment type="similarity">
    <text evidence="1 3">Belongs to the cytochrome P450 family.</text>
</comment>
<dbReference type="PANTHER" id="PTHR47950">
    <property type="entry name" value="CYTOCHROME P450, FAMILY 76, SUBFAMILY C, POLYPEPTIDE 5-RELATED"/>
    <property type="match status" value="1"/>
</dbReference>
<evidence type="ECO:0000256" key="3">
    <source>
        <dbReference type="RuleBase" id="RU000461"/>
    </source>
</evidence>
<dbReference type="PRINTS" id="PR00463">
    <property type="entry name" value="EP450I"/>
</dbReference>
<comment type="cofactor">
    <cofactor evidence="2">
        <name>heme</name>
        <dbReference type="ChEBI" id="CHEBI:30413"/>
    </cofactor>
</comment>
<gene>
    <name evidence="6" type="primary">ga01621</name>
    <name evidence="5" type="synonym">ga00934</name>
    <name evidence="5" type="ORF">PR202_ga00934</name>
    <name evidence="6" type="ORF">PR202_ga01621</name>
</gene>
<feature type="transmembrane region" description="Helical" evidence="4">
    <location>
        <begin position="12"/>
        <end position="37"/>
    </location>
</feature>
<keyword evidence="2 3" id="KW-0479">Metal-binding</keyword>